<evidence type="ECO:0000313" key="2">
    <source>
        <dbReference type="Proteomes" id="UP000230233"/>
    </source>
</evidence>
<reference evidence="2" key="1">
    <citation type="submission" date="2017-10" db="EMBL/GenBank/DDBJ databases">
        <title>Rapid genome shrinkage in a self-fertile nematode reveals novel sperm competition proteins.</title>
        <authorList>
            <person name="Yin D."/>
            <person name="Schwarz E.M."/>
            <person name="Thomas C.G."/>
            <person name="Felde R.L."/>
            <person name="Korf I.F."/>
            <person name="Cutter A.D."/>
            <person name="Schartner C.M."/>
            <person name="Ralston E.J."/>
            <person name="Meyer B.J."/>
            <person name="Haag E.S."/>
        </authorList>
    </citation>
    <scope>NUCLEOTIDE SEQUENCE [LARGE SCALE GENOMIC DNA]</scope>
    <source>
        <strain evidence="2">JU1422</strain>
    </source>
</reference>
<sequence>MGIYNFKDFQLLPSPSFLWVFKELRAIAYRTCATGFLEFKVGNSIFSNFSKFQITFSGSSRLLIFNFNARTDLLQQRCWIFENYGLMQTRRVQRVFLEFENFEKFSDMRSYPFLNHINGQNSQTFCTAVYQYWIF</sequence>
<organism evidence="1 2">
    <name type="scientific">Caenorhabditis nigoni</name>
    <dbReference type="NCBI Taxonomy" id="1611254"/>
    <lineage>
        <taxon>Eukaryota</taxon>
        <taxon>Metazoa</taxon>
        <taxon>Ecdysozoa</taxon>
        <taxon>Nematoda</taxon>
        <taxon>Chromadorea</taxon>
        <taxon>Rhabditida</taxon>
        <taxon>Rhabditina</taxon>
        <taxon>Rhabditomorpha</taxon>
        <taxon>Rhabditoidea</taxon>
        <taxon>Rhabditidae</taxon>
        <taxon>Peloderinae</taxon>
        <taxon>Caenorhabditis</taxon>
    </lineage>
</organism>
<dbReference type="AlphaFoldDB" id="A0A2G5TT41"/>
<evidence type="ECO:0000313" key="1">
    <source>
        <dbReference type="EMBL" id="PIC30424.1"/>
    </source>
</evidence>
<proteinExistence type="predicted"/>
<name>A0A2G5TT41_9PELO</name>
<dbReference type="Proteomes" id="UP000230233">
    <property type="component" value="Chromosome V"/>
</dbReference>
<protein>
    <submittedName>
        <fullName evidence="1">Uncharacterized protein</fullName>
    </submittedName>
</protein>
<gene>
    <name evidence="1" type="primary">Cnig_chr_V.g21669</name>
    <name evidence="1" type="ORF">B9Z55_021669</name>
</gene>
<keyword evidence="2" id="KW-1185">Reference proteome</keyword>
<accession>A0A2G5TT41</accession>
<dbReference type="EMBL" id="PDUG01000005">
    <property type="protein sequence ID" value="PIC30424.1"/>
    <property type="molecule type" value="Genomic_DNA"/>
</dbReference>
<comment type="caution">
    <text evidence="1">The sequence shown here is derived from an EMBL/GenBank/DDBJ whole genome shotgun (WGS) entry which is preliminary data.</text>
</comment>